<protein>
    <submittedName>
        <fullName evidence="2">Nuclear transport factor 2 family protein</fullName>
    </submittedName>
</protein>
<name>A0ABY7H970_9BACT</name>
<sequence length="163" mass="17777">MSSLALALASFLVQAAPSQLAAPSPSTSAAPVPATIDARTRAAIEAVAYDYLDGQLEGDPQRVARALHPDLAKRAVVGAGPTAREVFPLRRMSADELIELTRQGALKTPKEQWNRSVRVLDVTGTAAVVRVETPWFVDYFHMGRFGERWLIVNALWFNKPQPA</sequence>
<dbReference type="RefSeq" id="WP_269038160.1">
    <property type="nucleotide sequence ID" value="NZ_CP114040.1"/>
</dbReference>
<dbReference type="Gene3D" id="3.10.450.50">
    <property type="match status" value="1"/>
</dbReference>
<dbReference type="EMBL" id="CP114040">
    <property type="protein sequence ID" value="WAS95817.1"/>
    <property type="molecule type" value="Genomic_DNA"/>
</dbReference>
<organism evidence="2 3">
    <name type="scientific">Nannocystis punicea</name>
    <dbReference type="NCBI Taxonomy" id="2995304"/>
    <lineage>
        <taxon>Bacteria</taxon>
        <taxon>Pseudomonadati</taxon>
        <taxon>Myxococcota</taxon>
        <taxon>Polyangia</taxon>
        <taxon>Nannocystales</taxon>
        <taxon>Nannocystaceae</taxon>
        <taxon>Nannocystis</taxon>
    </lineage>
</organism>
<feature type="chain" id="PRO_5046604967" evidence="1">
    <location>
        <begin position="22"/>
        <end position="163"/>
    </location>
</feature>
<keyword evidence="1" id="KW-0732">Signal</keyword>
<dbReference type="InterPro" id="IPR032710">
    <property type="entry name" value="NTF2-like_dom_sf"/>
</dbReference>
<dbReference type="Proteomes" id="UP001164459">
    <property type="component" value="Chromosome"/>
</dbReference>
<dbReference type="Pfam" id="PF12893">
    <property type="entry name" value="Lumazine_bd_2"/>
    <property type="match status" value="1"/>
</dbReference>
<gene>
    <name evidence="2" type="ORF">O0S08_06605</name>
</gene>
<evidence type="ECO:0000256" key="1">
    <source>
        <dbReference type="SAM" id="SignalP"/>
    </source>
</evidence>
<reference evidence="2" key="1">
    <citation type="submission" date="2022-11" db="EMBL/GenBank/DDBJ databases">
        <title>Minimal conservation of predation-associated metabolite biosynthetic gene clusters underscores biosynthetic potential of Myxococcota including descriptions for ten novel species: Archangium lansinium sp. nov., Myxococcus landrumus sp. nov., Nannocystis bai.</title>
        <authorList>
            <person name="Ahearne A."/>
            <person name="Stevens C."/>
            <person name="Dowd S."/>
        </authorList>
    </citation>
    <scope>NUCLEOTIDE SEQUENCE</scope>
    <source>
        <strain evidence="2">Fl3</strain>
    </source>
</reference>
<evidence type="ECO:0000313" key="2">
    <source>
        <dbReference type="EMBL" id="WAS95817.1"/>
    </source>
</evidence>
<feature type="signal peptide" evidence="1">
    <location>
        <begin position="1"/>
        <end position="21"/>
    </location>
</feature>
<keyword evidence="3" id="KW-1185">Reference proteome</keyword>
<evidence type="ECO:0000313" key="3">
    <source>
        <dbReference type="Proteomes" id="UP001164459"/>
    </source>
</evidence>
<proteinExistence type="predicted"/>
<dbReference type="InterPro" id="IPR039437">
    <property type="entry name" value="FrzH/put_lumazine-bd"/>
</dbReference>
<accession>A0ABY7H970</accession>
<dbReference type="SUPFAM" id="SSF54427">
    <property type="entry name" value="NTF2-like"/>
    <property type="match status" value="1"/>
</dbReference>